<dbReference type="PROSITE" id="PS01124">
    <property type="entry name" value="HTH_ARAC_FAMILY_2"/>
    <property type="match status" value="1"/>
</dbReference>
<evidence type="ECO:0000259" key="4">
    <source>
        <dbReference type="PROSITE" id="PS01124"/>
    </source>
</evidence>
<evidence type="ECO:0000313" key="5">
    <source>
        <dbReference type="EMBL" id="MEL0613755.1"/>
    </source>
</evidence>
<dbReference type="SUPFAM" id="SSF46689">
    <property type="entry name" value="Homeodomain-like"/>
    <property type="match status" value="1"/>
</dbReference>
<dbReference type="InterPro" id="IPR009057">
    <property type="entry name" value="Homeodomain-like_sf"/>
</dbReference>
<dbReference type="PANTHER" id="PTHR47894:SF1">
    <property type="entry name" value="HTH-TYPE TRANSCRIPTIONAL REGULATOR VQSM"/>
    <property type="match status" value="1"/>
</dbReference>
<name>A0ABU9G7P8_9GAMM</name>
<dbReference type="Pfam" id="PF12833">
    <property type="entry name" value="HTH_18"/>
    <property type="match status" value="1"/>
</dbReference>
<dbReference type="PANTHER" id="PTHR47894">
    <property type="entry name" value="HTH-TYPE TRANSCRIPTIONAL REGULATOR GADX"/>
    <property type="match status" value="1"/>
</dbReference>
<reference evidence="5 6" key="1">
    <citation type="submission" date="2024-02" db="EMBL/GenBank/DDBJ databases">
        <title>Bacteria isolated from the canopy kelp, Nereocystis luetkeana.</title>
        <authorList>
            <person name="Pfister C.A."/>
            <person name="Younker I.T."/>
            <person name="Light S.H."/>
        </authorList>
    </citation>
    <scope>NUCLEOTIDE SEQUENCE [LARGE SCALE GENOMIC DNA]</scope>
    <source>
        <strain evidence="5 6">TI.4.07</strain>
    </source>
</reference>
<dbReference type="Proteomes" id="UP001379949">
    <property type="component" value="Unassembled WGS sequence"/>
</dbReference>
<dbReference type="InterPro" id="IPR032687">
    <property type="entry name" value="AraC-type_N"/>
</dbReference>
<dbReference type="InterPro" id="IPR018060">
    <property type="entry name" value="HTH_AraC"/>
</dbReference>
<proteinExistence type="predicted"/>
<dbReference type="Pfam" id="PF12625">
    <property type="entry name" value="Arabinose_bd"/>
    <property type="match status" value="1"/>
</dbReference>
<sequence>MNVKASVPMSSVRYLLKAVENQGLDSDALLESLDIVRSDIEQSSHFPAYQYGMLYQKIMWLVQDESFGMLSGGKVPNGTFRMMCLCIIHARSLAHAMYRCSDFYDICRGPTVKPVLIKKGRFAMVTFAPIESADARVADIVTPESKEQLRTTLSMWHHFICWLIGRRLSLKAAYFTSERPDDVEYYKTLFQSEVRFNQHANALVFPASYLDMPIVQTEDSLRGFLKTAPYQLLVMVENDNSLKSQVMAMLGKDFSREMPSADEVASGLNMSVSTLRRRLNEEKTSYQQIKDECRKEAAITYMNAPQLSINDIAALMGFDEPSAFFRSFKKWTGMTPGEYRKSDEFLKFGRAMKSL</sequence>
<feature type="domain" description="HTH araC/xylS-type" evidence="4">
    <location>
        <begin position="244"/>
        <end position="342"/>
    </location>
</feature>
<dbReference type="SMART" id="SM00342">
    <property type="entry name" value="HTH_ARAC"/>
    <property type="match status" value="1"/>
</dbReference>
<organism evidence="5 6">
    <name type="scientific">Marinomonas arenicola</name>
    <dbReference type="NCBI Taxonomy" id="569601"/>
    <lineage>
        <taxon>Bacteria</taxon>
        <taxon>Pseudomonadati</taxon>
        <taxon>Pseudomonadota</taxon>
        <taxon>Gammaproteobacteria</taxon>
        <taxon>Oceanospirillales</taxon>
        <taxon>Oceanospirillaceae</taxon>
        <taxon>Marinomonas</taxon>
    </lineage>
</organism>
<keyword evidence="6" id="KW-1185">Reference proteome</keyword>
<dbReference type="InterPro" id="IPR020449">
    <property type="entry name" value="Tscrpt_reg_AraC-type_HTH"/>
</dbReference>
<evidence type="ECO:0000313" key="6">
    <source>
        <dbReference type="Proteomes" id="UP001379949"/>
    </source>
</evidence>
<dbReference type="Gene3D" id="1.10.10.60">
    <property type="entry name" value="Homeodomain-like"/>
    <property type="match status" value="1"/>
</dbReference>
<keyword evidence="2" id="KW-0238">DNA-binding</keyword>
<keyword evidence="3" id="KW-0804">Transcription</keyword>
<evidence type="ECO:0000256" key="2">
    <source>
        <dbReference type="ARBA" id="ARBA00023125"/>
    </source>
</evidence>
<evidence type="ECO:0000256" key="3">
    <source>
        <dbReference type="ARBA" id="ARBA00023163"/>
    </source>
</evidence>
<dbReference type="RefSeq" id="WP_341567430.1">
    <property type="nucleotide sequence ID" value="NZ_JBAKAR010000008.1"/>
</dbReference>
<evidence type="ECO:0000256" key="1">
    <source>
        <dbReference type="ARBA" id="ARBA00023015"/>
    </source>
</evidence>
<comment type="caution">
    <text evidence="5">The sequence shown here is derived from an EMBL/GenBank/DDBJ whole genome shotgun (WGS) entry which is preliminary data.</text>
</comment>
<keyword evidence="1" id="KW-0805">Transcription regulation</keyword>
<gene>
    <name evidence="5" type="ORF">V6242_11420</name>
</gene>
<protein>
    <submittedName>
        <fullName evidence="5">AraC family transcriptional regulator</fullName>
    </submittedName>
</protein>
<accession>A0ABU9G7P8</accession>
<dbReference type="PRINTS" id="PR00032">
    <property type="entry name" value="HTHARAC"/>
</dbReference>
<dbReference type="EMBL" id="JBAKAR010000008">
    <property type="protein sequence ID" value="MEL0613755.1"/>
    <property type="molecule type" value="Genomic_DNA"/>
</dbReference>